<proteinExistence type="predicted"/>
<dbReference type="AlphaFoldDB" id="A0A249WAT7"/>
<dbReference type="InterPro" id="IPR009510">
    <property type="entry name" value="T3SS_K"/>
</dbReference>
<gene>
    <name evidence="1" type="ORF">YA91_16435</name>
</gene>
<protein>
    <submittedName>
        <fullName evidence="1">Type III secretion protein</fullName>
    </submittedName>
</protein>
<dbReference type="EMBL" id="CP023248">
    <property type="protein sequence ID" value="ASZ53729.1"/>
    <property type="molecule type" value="Genomic_DNA"/>
</dbReference>
<organism evidence="1">
    <name type="scientific">Vibrio parahaemolyticus</name>
    <dbReference type="NCBI Taxonomy" id="670"/>
    <lineage>
        <taxon>Bacteria</taxon>
        <taxon>Pseudomonadati</taxon>
        <taxon>Pseudomonadota</taxon>
        <taxon>Gammaproteobacteria</taxon>
        <taxon>Vibrionales</taxon>
        <taxon>Vibrionaceae</taxon>
        <taxon>Vibrio</taxon>
    </lineage>
</organism>
<name>A0A249WAT7_VIBPH</name>
<accession>A0A249WAT7</accession>
<sequence length="237" mass="27571">MARMSRRSRGAAGAQSVVKPETPMAQVLHQFNYCPCQYLEQNWIVPKQPWLLNLDGWRDNPNFNLWCLEEWALAPVPETAFNKPHHSLALLPPDALSTLMLTIGGALHSFAMRQVVIKKPKQCLNNVFGLDIARFLIQQGPMLLSQWPKGWQKALPDMMKEDEVERHMLKQGYAWMKFILASSSHDILLRWQFKLDQSLSQVKENTSWLVEEQRDLAYRLTKKIAKQVIPQWFHLLK</sequence>
<dbReference type="Pfam" id="PF06578">
    <property type="entry name" value="YscK"/>
    <property type="match status" value="1"/>
</dbReference>
<reference evidence="1" key="1">
    <citation type="submission" date="2017-09" db="EMBL/GenBank/DDBJ databases">
        <authorList>
            <person name="Ehlers B."/>
            <person name="Leendertz F.H."/>
        </authorList>
    </citation>
    <scope>NUCLEOTIDE SEQUENCE</scope>
    <source>
        <strain evidence="1">MAVP-26</strain>
    </source>
</reference>
<evidence type="ECO:0000313" key="1">
    <source>
        <dbReference type="EMBL" id="ASZ53729.1"/>
    </source>
</evidence>